<dbReference type="EMBL" id="CVVU01000155">
    <property type="protein sequence ID" value="CRO75785.1"/>
    <property type="molecule type" value="Genomic_DNA"/>
</dbReference>
<evidence type="ECO:0000313" key="6">
    <source>
        <dbReference type="EMBL" id="RPM02900.1"/>
    </source>
</evidence>
<accession>A0A069Q956</accession>
<evidence type="ECO:0000313" key="4">
    <source>
        <dbReference type="EMBL" id="MZZ16981.1"/>
    </source>
</evidence>
<reference evidence="2" key="2">
    <citation type="submission" date="2015-06" db="EMBL/GenBank/DDBJ databases">
        <authorList>
            <person name="Radhakrishnan R."/>
            <person name="Underwood A."/>
            <person name="Al-Shahib A."/>
        </authorList>
    </citation>
    <scope>NUCLEOTIDE SEQUENCE</scope>
    <source>
        <strain evidence="2">P19_London_7_VIM_2_05_10</strain>
    </source>
</reference>
<dbReference type="EMBL" id="WXZT01000039">
    <property type="protein sequence ID" value="MZZ16981.1"/>
    <property type="molecule type" value="Genomic_DNA"/>
</dbReference>
<dbReference type="KEGG" id="paeb:NCGM1900_4564"/>
<dbReference type="Gene3D" id="3.40.50.150">
    <property type="entry name" value="Vaccinia Virus protein VP39"/>
    <property type="match status" value="1"/>
</dbReference>
<dbReference type="Proteomes" id="UP000194857">
    <property type="component" value="Unassembled WGS sequence"/>
</dbReference>
<reference evidence="6 10" key="5">
    <citation type="submission" date="2019-01" db="EMBL/GenBank/DDBJ databases">
        <title>The Pseudomonas aeruginosa pan-genome provides new insights on its population structure, horizontal gene transfer and pathogenicity.</title>
        <authorList>
            <person name="Freschi L."/>
            <person name="Vincent A.T."/>
            <person name="Jeukens J."/>
            <person name="Emond-Rheault J.-G."/>
            <person name="Kukavica-Ibrulj I."/>
            <person name="Dupont M.-J."/>
            <person name="Charette S.J."/>
            <person name="Boyle B."/>
            <person name="Levesque R.C."/>
        </authorList>
    </citation>
    <scope>NUCLEOTIDE SEQUENCE [LARGE SCALE GENOMIC DNA]</scope>
    <source>
        <strain evidence="6 10">PA-W36</strain>
    </source>
</reference>
<accession>A0A1S1BWT4</accession>
<keyword evidence="4" id="KW-0489">Methyltransferase</keyword>
<dbReference type="EMBL" id="WOAD01000026">
    <property type="protein sequence ID" value="MUI38129.1"/>
    <property type="molecule type" value="Genomic_DNA"/>
</dbReference>
<evidence type="ECO:0000313" key="9">
    <source>
        <dbReference type="Proteomes" id="UP000194857"/>
    </source>
</evidence>
<reference evidence="4" key="7">
    <citation type="submission" date="2020-01" db="EMBL/GenBank/DDBJ databases">
        <title>Bacteria Cultured from War Wounds Associated with the Conflict in Eastern Ukraine.</title>
        <authorList>
            <person name="Snesrud E."/>
            <person name="Galac M.R."/>
            <person name="Mc Gann P."/>
            <person name="Valentine K."/>
            <person name="Viacheslav K."/>
        </authorList>
    </citation>
    <scope>NUCLEOTIDE SEQUENCE</scope>
    <source>
        <strain evidence="4">VNMU148</strain>
    </source>
</reference>
<dbReference type="AlphaFoldDB" id="A0A069Q956"/>
<dbReference type="GO" id="GO:0032259">
    <property type="term" value="P:methylation"/>
    <property type="evidence" value="ECO:0007669"/>
    <property type="project" value="UniProtKB-KW"/>
</dbReference>
<feature type="domain" description="Methyltransferase" evidence="1">
    <location>
        <begin position="49"/>
        <end position="155"/>
    </location>
</feature>
<dbReference type="InterPro" id="IPR041698">
    <property type="entry name" value="Methyltransf_25"/>
</dbReference>
<evidence type="ECO:0000313" key="11">
    <source>
        <dbReference type="Proteomes" id="UP000433532"/>
    </source>
</evidence>
<dbReference type="Proteomes" id="UP000433532">
    <property type="component" value="Unassembled WGS sequence"/>
</dbReference>
<reference evidence="7" key="9">
    <citation type="submission" date="2023-10" db="EMBL/GenBank/DDBJ databases">
        <title>Pathogen: clinical or host-associated sample.</title>
        <authorList>
            <person name="Hergert J."/>
            <person name="Casey R."/>
            <person name="Wagner J."/>
            <person name="Young E.L."/>
            <person name="Oakeson K.F."/>
        </authorList>
    </citation>
    <scope>NUCLEOTIDE SEQUENCE</scope>
    <source>
        <strain evidence="7">2021CK-01020</strain>
    </source>
</reference>
<dbReference type="Proteomes" id="UP000644192">
    <property type="component" value="Unassembled WGS sequence"/>
</dbReference>
<evidence type="ECO:0000313" key="2">
    <source>
        <dbReference type="EMBL" id="CRO75785.1"/>
    </source>
</evidence>
<organism evidence="4 12">
    <name type="scientific">Pseudomonas aeruginosa</name>
    <dbReference type="NCBI Taxonomy" id="287"/>
    <lineage>
        <taxon>Bacteria</taxon>
        <taxon>Pseudomonadati</taxon>
        <taxon>Pseudomonadota</taxon>
        <taxon>Gammaproteobacteria</taxon>
        <taxon>Pseudomonadales</taxon>
        <taxon>Pseudomonadaceae</taxon>
        <taxon>Pseudomonas</taxon>
    </lineage>
</organism>
<proteinExistence type="predicted"/>
<dbReference type="SMR" id="A0A069Q956"/>
<gene>
    <name evidence="6" type="primary">mraW</name>
    <name evidence="2" type="synonym">tam_3</name>
    <name evidence="5" type="ORF">CAZ10_31215</name>
    <name evidence="3" type="ORF">GNQ48_24305</name>
    <name evidence="4" type="ORF">GUL26_32445</name>
    <name evidence="6" type="ORF">IPC1295_32125</name>
    <name evidence="7" type="ORF">L4V69_21065</name>
    <name evidence="2" type="ORF">PAERUG_P19_London_7_VIM_2_05_10_02454</name>
</gene>
<dbReference type="EC" id="2.1.-.-" evidence="7"/>
<dbReference type="Proteomes" id="UP000045039">
    <property type="component" value="Unassembled WGS sequence"/>
</dbReference>
<dbReference type="EC" id="2.1.1.144" evidence="2"/>
<dbReference type="Pfam" id="PF13649">
    <property type="entry name" value="Methyltransf_25"/>
    <property type="match status" value="1"/>
</dbReference>
<keyword evidence="4" id="KW-0808">Transferase</keyword>
<evidence type="ECO:0000313" key="5">
    <source>
        <dbReference type="EMBL" id="OTI56021.1"/>
    </source>
</evidence>
<dbReference type="SUPFAM" id="SSF53335">
    <property type="entry name" value="S-adenosyl-L-methionine-dependent methyltransferases"/>
    <property type="match status" value="1"/>
</dbReference>
<name>A0A069Q956_PSEAI</name>
<dbReference type="EMBL" id="NSNE01000034">
    <property type="protein sequence ID" value="RPM02900.1"/>
    <property type="molecule type" value="Genomic_DNA"/>
</dbReference>
<evidence type="ECO:0000313" key="12">
    <source>
        <dbReference type="Proteomes" id="UP000644192"/>
    </source>
</evidence>
<evidence type="ECO:0000313" key="10">
    <source>
        <dbReference type="Proteomes" id="UP000284767"/>
    </source>
</evidence>
<reference evidence="6 10" key="4">
    <citation type="submission" date="2017-08" db="EMBL/GenBank/DDBJ databases">
        <authorList>
            <person name="Feschi L."/>
            <person name="Jeukens J."/>
            <person name="Emond-Rheault J.-G."/>
            <person name="Kukavica-Ibrulj I."/>
            <person name="Boyle B."/>
            <person name="Levesque R.C."/>
        </authorList>
    </citation>
    <scope>NUCLEOTIDE SEQUENCE [LARGE SCALE GENOMIC DNA]</scope>
    <source>
        <strain evidence="6 10">PA-W36</strain>
    </source>
</reference>
<dbReference type="CDD" id="cd02440">
    <property type="entry name" value="AdoMet_MTases"/>
    <property type="match status" value="1"/>
</dbReference>
<evidence type="ECO:0000313" key="7">
    <source>
        <dbReference type="EMBL" id="WOS75002.1"/>
    </source>
</evidence>
<evidence type="ECO:0000313" key="8">
    <source>
        <dbReference type="Proteomes" id="UP000045039"/>
    </source>
</evidence>
<dbReference type="Proteomes" id="UP001297540">
    <property type="component" value="Chromosome"/>
</dbReference>
<dbReference type="OMA" id="DYVIAGW"/>
<reference evidence="7" key="8">
    <citation type="submission" date="2023-06" db="EMBL/GenBank/DDBJ databases">
        <authorList>
            <consortium name="Clinical and Environmental Microbiology Branch: Whole genome sequencing antimicrobial resistance pathogens in the healthcare setting"/>
        </authorList>
    </citation>
    <scope>NUCLEOTIDE SEQUENCE</scope>
    <source>
        <strain evidence="7">2021CK-01020</strain>
    </source>
</reference>
<evidence type="ECO:0000313" key="3">
    <source>
        <dbReference type="EMBL" id="MUI38129.1"/>
    </source>
</evidence>
<dbReference type="GO" id="GO:0030798">
    <property type="term" value="F:trans-aconitate 2-methyltransferase activity"/>
    <property type="evidence" value="ECO:0007669"/>
    <property type="project" value="UniProtKB-EC"/>
</dbReference>
<protein>
    <submittedName>
        <fullName evidence="5">16S rRNA (Cytosine(1402)-N(4))-methyltransferase</fullName>
    </submittedName>
    <submittedName>
        <fullName evidence="6">Class I SAM-dependent methyltransferase</fullName>
        <ecNumber evidence="7">2.1.-.-</ecNumber>
    </submittedName>
    <submittedName>
        <fullName evidence="4">Methyltransferase domain-containing protein</fullName>
    </submittedName>
    <submittedName>
        <fullName evidence="2">Trans-aconitate 2-methyltransferase</fullName>
        <ecNumber evidence="2">2.1.1.144</ecNumber>
    </submittedName>
</protein>
<sequence length="269" mass="30271">MTATEQIMALLERWDRQQEGYIRQREERYEAMFQLLEDLFGRDGRFTAIDAACGPGSLGRRLLERFPAARVVALDADVMLLEIARTALAGFAERVRVVECDLTDPGWTERVAEARESLAGERPAALLSSTALHWLSPAELAGFYAQAGELLAPGGVLLNADHMRYDRRWPGLAELSRKHRERVLQASVASGADSWEDWWQRAAQIPRLAPLKAQRDAHFARRPLRRASEDEDCSLDFHLAALRQAGFAEAATVWQQLDNYVVFARLAQA</sequence>
<dbReference type="InterPro" id="IPR029063">
    <property type="entry name" value="SAM-dependent_MTases_sf"/>
</dbReference>
<reference evidence="5 9" key="3">
    <citation type="submission" date="2017-05" db="EMBL/GenBank/DDBJ databases">
        <authorList>
            <person name="Song R."/>
            <person name="Chenine A.L."/>
            <person name="Ruprecht R.M."/>
        </authorList>
    </citation>
    <scope>NUCLEOTIDE SEQUENCE [LARGE SCALE GENOMIC DNA]</scope>
    <source>
        <strain evidence="5 9">S567_C10_BS</strain>
    </source>
</reference>
<dbReference type="EMBL" id="NFFZ01000024">
    <property type="protein sequence ID" value="OTI56021.1"/>
    <property type="molecule type" value="Genomic_DNA"/>
</dbReference>
<evidence type="ECO:0000259" key="1">
    <source>
        <dbReference type="Pfam" id="PF13649"/>
    </source>
</evidence>
<dbReference type="Proteomes" id="UP000284767">
    <property type="component" value="Unassembled WGS sequence"/>
</dbReference>
<reference evidence="8" key="1">
    <citation type="submission" date="2015-06" db="EMBL/GenBank/DDBJ databases">
        <authorList>
            <person name="Radhakrishnan Rajesh"/>
            <person name="Underwood Anthony"/>
            <person name="Al-Shahib Ali"/>
        </authorList>
    </citation>
    <scope>NUCLEOTIDE SEQUENCE [LARGE SCALE GENOMIC DNA]</scope>
    <source>
        <strain evidence="8">P19_London_7_VIM_2_05_10</strain>
    </source>
</reference>
<dbReference type="EMBL" id="CP136986">
    <property type="protein sequence ID" value="WOS75002.1"/>
    <property type="molecule type" value="Genomic_DNA"/>
</dbReference>
<reference evidence="3 11" key="6">
    <citation type="submission" date="2019-11" db="EMBL/GenBank/DDBJ databases">
        <title>Genomes of ocular Pseudomonas aeruginosa isolates.</title>
        <authorList>
            <person name="Khan M."/>
            <person name="Rice S.A."/>
            <person name="Willcox M.D.P."/>
            <person name="Stapleton F."/>
        </authorList>
    </citation>
    <scope>NUCLEOTIDE SEQUENCE [LARGE SCALE GENOMIC DNA]</scope>
    <source>
        <strain evidence="3 11">PA221</strain>
    </source>
</reference>
<dbReference type="RefSeq" id="WP_003088221.1">
    <property type="nucleotide sequence ID" value="NZ_AP014622.1"/>
</dbReference>